<dbReference type="EMBL" id="JBHUDG010000018">
    <property type="protein sequence ID" value="MFD1630581.1"/>
    <property type="molecule type" value="Genomic_DNA"/>
</dbReference>
<dbReference type="Pfam" id="PF02962">
    <property type="entry name" value="CHMI"/>
    <property type="match status" value="1"/>
</dbReference>
<evidence type="ECO:0000313" key="2">
    <source>
        <dbReference type="Proteomes" id="UP001597118"/>
    </source>
</evidence>
<reference evidence="2" key="1">
    <citation type="journal article" date="2019" name="Int. J. Syst. Evol. Microbiol.">
        <title>The Global Catalogue of Microorganisms (GCM) 10K type strain sequencing project: providing services to taxonomists for standard genome sequencing and annotation.</title>
        <authorList>
            <consortium name="The Broad Institute Genomics Platform"/>
            <consortium name="The Broad Institute Genome Sequencing Center for Infectious Disease"/>
            <person name="Wu L."/>
            <person name="Ma J."/>
        </authorList>
    </citation>
    <scope>NUCLEOTIDE SEQUENCE [LARGE SCALE GENOMIC DNA]</scope>
    <source>
        <strain evidence="2">CCUG 53762</strain>
    </source>
</reference>
<accession>A0ABW4ICX2</accession>
<gene>
    <name evidence="1" type="ORF">ACFSAH_11880</name>
</gene>
<organism evidence="1 2">
    <name type="scientific">Pseudopedobacter beijingensis</name>
    <dbReference type="NCBI Taxonomy" id="1207056"/>
    <lineage>
        <taxon>Bacteria</taxon>
        <taxon>Pseudomonadati</taxon>
        <taxon>Bacteroidota</taxon>
        <taxon>Sphingobacteriia</taxon>
        <taxon>Sphingobacteriales</taxon>
        <taxon>Sphingobacteriaceae</taxon>
        <taxon>Pseudopedobacter</taxon>
    </lineage>
</organism>
<protein>
    <submittedName>
        <fullName evidence="1">5-carboxymethyl-2-hydroxymuconate Delta-isomerase</fullName>
    </submittedName>
</protein>
<dbReference type="SUPFAM" id="SSF55331">
    <property type="entry name" value="Tautomerase/MIF"/>
    <property type="match status" value="1"/>
</dbReference>
<dbReference type="Gene3D" id="3.30.429.10">
    <property type="entry name" value="Macrophage Migration Inhibitory Factor"/>
    <property type="match status" value="1"/>
</dbReference>
<comment type="caution">
    <text evidence="1">The sequence shown here is derived from an EMBL/GenBank/DDBJ whole genome shotgun (WGS) entry which is preliminary data.</text>
</comment>
<dbReference type="PANTHER" id="PTHR37950">
    <property type="entry name" value="4-HYDROXYPHENYLACETATE CATABOLISM PROTEIN"/>
    <property type="match status" value="1"/>
</dbReference>
<dbReference type="InterPro" id="IPR014347">
    <property type="entry name" value="Tautomerase/MIF_sf"/>
</dbReference>
<proteinExistence type="predicted"/>
<dbReference type="InterPro" id="IPR004220">
    <property type="entry name" value="5-COMe_2-OHmuconate_Isoase"/>
</dbReference>
<sequence>MPHFIIDCSQEIIQQVSPDLIMDTVYQAAEATQLFALNDIKVRIQPYQYYKLGENKKSFIHIFGYIMEGRSTDQKANLSQQITTKLAVLFPQISFLSVNIYEFETATYCNKSLINPENTDNNRHFEL</sequence>
<dbReference type="Proteomes" id="UP001597118">
    <property type="component" value="Unassembled WGS sequence"/>
</dbReference>
<dbReference type="RefSeq" id="WP_379662957.1">
    <property type="nucleotide sequence ID" value="NZ_JBHUDG010000018.1"/>
</dbReference>
<dbReference type="PANTHER" id="PTHR37950:SF1">
    <property type="entry name" value="4-HYDROXYPHENYLACETATE CATABOLISM PROTEIN"/>
    <property type="match status" value="1"/>
</dbReference>
<dbReference type="CDD" id="cd00580">
    <property type="entry name" value="CHMI"/>
    <property type="match status" value="1"/>
</dbReference>
<keyword evidence="2" id="KW-1185">Reference proteome</keyword>
<evidence type="ECO:0000313" key="1">
    <source>
        <dbReference type="EMBL" id="MFD1630581.1"/>
    </source>
</evidence>
<name>A0ABW4ICX2_9SPHI</name>